<evidence type="ECO:0000259" key="1">
    <source>
        <dbReference type="Pfam" id="PF01863"/>
    </source>
</evidence>
<protein>
    <recommendedName>
        <fullName evidence="1">YgjP-like metallopeptidase domain-containing protein</fullName>
    </recommendedName>
</protein>
<sequence length="226" mass="26621">MVVSGIDITIHKSARKTVSIFVERDGSVSARVPEKLEEEEIEEILKAKEYQIFKNLAEWTQLNQNAVEREYVNGQSFLYLGRNYRLRFVEDNIEGLQFIKNKFLINKEEKHRAKELFVKFYKNKLLTKIHPIIDQYKMQLGVEPKQIKIMELQNRWASCTSNGNVNFHWKCAMAPIDVLQYIVVHELAHLIHLNHTAEFWNEVDKILPNYESQMNWLKLNGAGMDL</sequence>
<name>A0ABX0U8J9_9FLAO</name>
<feature type="domain" description="YgjP-like metallopeptidase" evidence="1">
    <location>
        <begin position="16"/>
        <end position="218"/>
    </location>
</feature>
<evidence type="ECO:0000313" key="3">
    <source>
        <dbReference type="Proteomes" id="UP000745859"/>
    </source>
</evidence>
<gene>
    <name evidence="2" type="ORF">FHR24_001586</name>
</gene>
<comment type="caution">
    <text evidence="2">The sequence shown here is derived from an EMBL/GenBank/DDBJ whole genome shotgun (WGS) entry which is preliminary data.</text>
</comment>
<dbReference type="InterPro" id="IPR002725">
    <property type="entry name" value="YgjP-like_metallopeptidase"/>
</dbReference>
<dbReference type="InterPro" id="IPR053136">
    <property type="entry name" value="UTP_pyrophosphatase-like"/>
</dbReference>
<dbReference type="Gene3D" id="3.30.2010.10">
    <property type="entry name" value="Metalloproteases ('zincins'), catalytic domain"/>
    <property type="match status" value="1"/>
</dbReference>
<dbReference type="RefSeq" id="WP_167186454.1">
    <property type="nucleotide sequence ID" value="NZ_JAASQL010000001.1"/>
</dbReference>
<dbReference type="PANTHER" id="PTHR30399:SF1">
    <property type="entry name" value="UTP PYROPHOSPHATASE"/>
    <property type="match status" value="1"/>
</dbReference>
<dbReference type="EMBL" id="JAASQL010000001">
    <property type="protein sequence ID" value="NIJ45147.1"/>
    <property type="molecule type" value="Genomic_DNA"/>
</dbReference>
<proteinExistence type="predicted"/>
<organism evidence="2 3">
    <name type="scientific">Wenyingzhuangia heitensis</name>
    <dbReference type="NCBI Taxonomy" id="1487859"/>
    <lineage>
        <taxon>Bacteria</taxon>
        <taxon>Pseudomonadati</taxon>
        <taxon>Bacteroidota</taxon>
        <taxon>Flavobacteriia</taxon>
        <taxon>Flavobacteriales</taxon>
        <taxon>Flavobacteriaceae</taxon>
        <taxon>Wenyingzhuangia</taxon>
    </lineage>
</organism>
<keyword evidence="3" id="KW-1185">Reference proteome</keyword>
<dbReference type="Pfam" id="PF01863">
    <property type="entry name" value="YgjP-like"/>
    <property type="match status" value="1"/>
</dbReference>
<evidence type="ECO:0000313" key="2">
    <source>
        <dbReference type="EMBL" id="NIJ45147.1"/>
    </source>
</evidence>
<dbReference type="PANTHER" id="PTHR30399">
    <property type="entry name" value="UNCHARACTERIZED PROTEIN YGJP"/>
    <property type="match status" value="1"/>
</dbReference>
<dbReference type="Proteomes" id="UP000745859">
    <property type="component" value="Unassembled WGS sequence"/>
</dbReference>
<accession>A0ABX0U8J9</accession>
<reference evidence="2 3" key="1">
    <citation type="submission" date="2020-03" db="EMBL/GenBank/DDBJ databases">
        <title>Genomic Encyclopedia of Type Strains, Phase IV (KMG-IV): sequencing the most valuable type-strain genomes for metagenomic binning, comparative biology and taxonomic classification.</title>
        <authorList>
            <person name="Goeker M."/>
        </authorList>
    </citation>
    <scope>NUCLEOTIDE SEQUENCE [LARGE SCALE GENOMIC DNA]</scope>
    <source>
        <strain evidence="2 3">DSM 101599</strain>
    </source>
</reference>
<dbReference type="CDD" id="cd07344">
    <property type="entry name" value="M48_yhfN_like"/>
    <property type="match status" value="1"/>
</dbReference>